<dbReference type="Proteomes" id="UP000823749">
    <property type="component" value="Chromosome 2"/>
</dbReference>
<feature type="region of interest" description="Disordered" evidence="1">
    <location>
        <begin position="1"/>
        <end position="61"/>
    </location>
</feature>
<proteinExistence type="predicted"/>
<evidence type="ECO:0000313" key="3">
    <source>
        <dbReference type="Proteomes" id="UP000823749"/>
    </source>
</evidence>
<dbReference type="AlphaFoldDB" id="A0AAV6LDM8"/>
<protein>
    <submittedName>
        <fullName evidence="2">Uncharacterized protein</fullName>
    </submittedName>
</protein>
<reference evidence="2" key="1">
    <citation type="submission" date="2020-08" db="EMBL/GenBank/DDBJ databases">
        <title>Plant Genome Project.</title>
        <authorList>
            <person name="Zhang R.-G."/>
        </authorList>
    </citation>
    <scope>NUCLEOTIDE SEQUENCE</scope>
    <source>
        <strain evidence="2">WSP0</strain>
        <tissue evidence="2">Leaf</tissue>
    </source>
</reference>
<comment type="caution">
    <text evidence="2">The sequence shown here is derived from an EMBL/GenBank/DDBJ whole genome shotgun (WGS) entry which is preliminary data.</text>
</comment>
<sequence length="102" mass="10750">MDQQPSRLGTLSCSSIGAPTTPISSRSSTATSLCSSTLTRTNSLLPTPRSTSSSIPRLFYPTPRRKSLYDNKLISSSRGVTRIGGSKLTVRRGGGNSRGCGD</sequence>
<gene>
    <name evidence="2" type="ORF">RHGRI_004904</name>
</gene>
<organism evidence="2 3">
    <name type="scientific">Rhododendron griersonianum</name>
    <dbReference type="NCBI Taxonomy" id="479676"/>
    <lineage>
        <taxon>Eukaryota</taxon>
        <taxon>Viridiplantae</taxon>
        <taxon>Streptophyta</taxon>
        <taxon>Embryophyta</taxon>
        <taxon>Tracheophyta</taxon>
        <taxon>Spermatophyta</taxon>
        <taxon>Magnoliopsida</taxon>
        <taxon>eudicotyledons</taxon>
        <taxon>Gunneridae</taxon>
        <taxon>Pentapetalae</taxon>
        <taxon>asterids</taxon>
        <taxon>Ericales</taxon>
        <taxon>Ericaceae</taxon>
        <taxon>Ericoideae</taxon>
        <taxon>Rhodoreae</taxon>
        <taxon>Rhododendron</taxon>
    </lineage>
</organism>
<evidence type="ECO:0000313" key="2">
    <source>
        <dbReference type="EMBL" id="KAG5562017.1"/>
    </source>
</evidence>
<accession>A0AAV6LDM8</accession>
<dbReference type="EMBL" id="JACTNZ010000002">
    <property type="protein sequence ID" value="KAG5562017.1"/>
    <property type="molecule type" value="Genomic_DNA"/>
</dbReference>
<feature type="compositionally biased region" description="Polar residues" evidence="1">
    <location>
        <begin position="1"/>
        <end position="18"/>
    </location>
</feature>
<keyword evidence="3" id="KW-1185">Reference proteome</keyword>
<name>A0AAV6LDM8_9ERIC</name>
<evidence type="ECO:0000256" key="1">
    <source>
        <dbReference type="SAM" id="MobiDB-lite"/>
    </source>
</evidence>
<feature type="compositionally biased region" description="Low complexity" evidence="1">
    <location>
        <begin position="19"/>
        <end position="58"/>
    </location>
</feature>